<keyword evidence="8" id="KW-0539">Nucleus</keyword>
<keyword evidence="5" id="KW-0547">Nucleotide-binding</keyword>
<comment type="caution">
    <text evidence="11">The sequence shown here is derived from an EMBL/GenBank/DDBJ whole genome shotgun (WGS) entry which is preliminary data.</text>
</comment>
<reference evidence="11" key="1">
    <citation type="submission" date="2022-03" db="EMBL/GenBank/DDBJ databases">
        <authorList>
            <person name="Sayadi A."/>
        </authorList>
    </citation>
    <scope>NUCLEOTIDE SEQUENCE</scope>
</reference>
<evidence type="ECO:0000256" key="3">
    <source>
        <dbReference type="ARBA" id="ARBA00007188"/>
    </source>
</evidence>
<keyword evidence="6" id="KW-0067">ATP-binding</keyword>
<dbReference type="GO" id="GO:0030687">
    <property type="term" value="C:preribosome, large subunit precursor"/>
    <property type="evidence" value="ECO:0007669"/>
    <property type="project" value="TreeGrafter"/>
</dbReference>
<dbReference type="FunFam" id="3.40.50.300:FF:000142">
    <property type="entry name" value="Midasin"/>
    <property type="match status" value="1"/>
</dbReference>
<dbReference type="GO" id="GO:0005730">
    <property type="term" value="C:nucleolus"/>
    <property type="evidence" value="ECO:0007669"/>
    <property type="project" value="UniProtKB-SubCell"/>
</dbReference>
<dbReference type="FunFam" id="3.40.50.300:FF:000582">
    <property type="entry name" value="Midasin"/>
    <property type="match status" value="1"/>
</dbReference>
<dbReference type="InterPro" id="IPR003593">
    <property type="entry name" value="AAA+_ATPase"/>
</dbReference>
<name>A0A9P0KS41_ACAOB</name>
<sequence>MSSGMMDRTRRLSLSLSNFSKMNEQFRVVFEHVSKNIQLKSENKEDYLLNYIALELLVIPQYYDTIQQYFSEEFTLLVDKAVNCKEISNCRHILNCILLGNVVKNRNDLQGYALRYFSAHPSPFEIREDQTSKRRKMQQNINIEDIDIVETSLFLLRSNPDFYRAKWNWSSFIKKFFNHKEAKVIWIACHTLAVLFGMNEYQLNNVILSKISEELHRNYSYLFYTNQTLKEGDVAPPGIDQSPVVPKQQIQSKVVNVSGIYIPSFHTSVDYEQNLVVVHSTYNNLRKIALGLASGKAIMLQGSVGSGKTCLVEYLAAKTGRKLGENFLKIQLGDETDSKMLLGTYRCTDVPGEFVWQPGVLTQAVVEGSWLLLEDIDSASMDIASIITSLLENGCLTVPGYKDSVPITPGFQLFLTQRLIPTLSGYHKKHSNTMTLLGKSAFLITVDPLSSSELKQILDSQFPQFKTIADRMISVFLLFVPKTLDGDGGQISVPRSGRLISTRDFFKWCSRAVIDFDVQSQASALKVLQDAIDVFCCSFSNTNEALELAKQISTNLGIVNQKAEYFFKTYKPAMHLTTDSLVAGRVMLKKENNEYTRQTKYSFTRPSAVLLERIMCCVSLREPVLLVGETGTGKTSCVQFLAHTLGKRLIVINMNQQSDSADLLGGFKPVDLKYVIAPVRREFEAVFSDYFKVEPNRKYLANIALCFNSQRWGDLLKLINKSYEAALSRLTKSIQDFEANKVQDHEKRKQYEKNKTFLERWQCLGEKLHKLGVQLKQKSALAFAFIEGSLVKAVENGYWVLLDEINLANAETLECLSGLLEGSEGSLCLLERGDKKPVKRHPDFTLFACMNPSTDVGKKDLPAGLRNRFTEFFVDELNEKGDLTLLVNNYLEAMSLKQKELKNIVDFYVQIKKQMVTSLSDGLGHKPHFSLRSLCRALMIASKNPCGMFKRSLYEAFCLSFLTQLDNESYQAVEKLISSYLIGDEKAVKAVLKQPIPGPKASKNEEYIQFEGYWIKKGSPDVNPPDNYILTESVRKNLKDLVRVVSIGKLPVLLQGDTSVGKTSLIMYLAKASGNKCVRINNHEHTDLQEYIGSYVVDADGRLVFREGVLVEAMRKGYWIILDELNLAPTDVLEALNRVLDDNRELFIPETQQTVRADPNFMLFATQNPPGAYGGRKMLSRAFRNRFVELHFNEIPPRELEVILHQRCQMSPSYAKKMIAVMTDLQTRRRGSAAFAGKQGFITLRDLFRWGERYRLAQNTDKLYDWDQHLADEGYLVLAGRVRKPEEKLEIIDVLKKHLKREVVPEHLFTLSERSSTVTKKILEKIHVNQHRHPNIVWTYNMRQLAVLVGKALQFKEPVLLVGETGGGKTTVCQLIADYNGQELVTVNCHMHTESGDFIGGLRPVRDHSAEDATKLFEWSDGPLVKAMLQGNLFLADEISLADDSVLERLNSLLEPERTLLVAEKSVDLYNTESSETVVAHENFHFIGTMNPGGDFGKKELSPALRNRFTEIWCEPCSRTEDLIAVAEKNLKQGLDLGNQEDGSTGIGKRIVEFVEWFRKNEVGKRFTVSIRDILTWVNFINQCANKIDVTEAYVHGASLTFLDSLGSGVTSTESSKDLEAFRSSCISFLLDQVRHISPTVTHQMDKIKVEKTIDSFGIKPFFIKSLSSKDDDVDFVFNASTTVYNTMRLLRGMQLNKAILLEGSPGVGKTSLVAALAKCTGHELFRVNLSDQTDISDLFGADLPVEGGSGGQFSWRDGPLLQALKNGSWILLDELNLASQSVLEGLNACLDHRGEIYIPELDKTFHIKPGTKFFGCQNPLKQGGSRRGLPRSFLNRFIQVYVTPLTKADLECILEDKFTSIPSEIRPKMIDFNTRIASALDGHEFGHQGSPWECNLRDIYRWCEVTSYHYQTTDTLSPESTMLLIYGDRMRCQTDKDRVADIFESCFGRRPRGFAIVPYVTNDRVHLGDVSVARGKGGVNEHVLRQDKSCLVLRGQLGVLRSLAYCVNMGWMAILTGSSGSGKSTAVKTLANLSGKPLRTLPVSSAMDTADLLGGFEQVSASTIS</sequence>
<evidence type="ECO:0000256" key="4">
    <source>
        <dbReference type="ARBA" id="ARBA00017143"/>
    </source>
</evidence>
<dbReference type="InterPro" id="IPR048617">
    <property type="entry name" value="MDN1_AAA_lid_4"/>
</dbReference>
<organism evidence="11 12">
    <name type="scientific">Acanthoscelides obtectus</name>
    <name type="common">Bean weevil</name>
    <name type="synonym">Bruchus obtectus</name>
    <dbReference type="NCBI Taxonomy" id="200917"/>
    <lineage>
        <taxon>Eukaryota</taxon>
        <taxon>Metazoa</taxon>
        <taxon>Ecdysozoa</taxon>
        <taxon>Arthropoda</taxon>
        <taxon>Hexapoda</taxon>
        <taxon>Insecta</taxon>
        <taxon>Pterygota</taxon>
        <taxon>Neoptera</taxon>
        <taxon>Endopterygota</taxon>
        <taxon>Coleoptera</taxon>
        <taxon>Polyphaga</taxon>
        <taxon>Cucujiformia</taxon>
        <taxon>Chrysomeloidea</taxon>
        <taxon>Chrysomelidae</taxon>
        <taxon>Bruchinae</taxon>
        <taxon>Bruchini</taxon>
        <taxon>Acanthoscelides</taxon>
    </lineage>
</organism>
<keyword evidence="12" id="KW-1185">Reference proteome</keyword>
<feature type="domain" description="AAA+ ATPase" evidence="10">
    <location>
        <begin position="620"/>
        <end position="879"/>
    </location>
</feature>
<dbReference type="Pfam" id="PF07728">
    <property type="entry name" value="AAA_5"/>
    <property type="match status" value="6"/>
</dbReference>
<dbReference type="InterPro" id="IPR040848">
    <property type="entry name" value="AAA_lid_7"/>
</dbReference>
<evidence type="ECO:0000256" key="5">
    <source>
        <dbReference type="ARBA" id="ARBA00022741"/>
    </source>
</evidence>
<dbReference type="InterPro" id="IPR027417">
    <property type="entry name" value="P-loop_NTPase"/>
</dbReference>
<evidence type="ECO:0000256" key="9">
    <source>
        <dbReference type="SAM" id="Coils"/>
    </source>
</evidence>
<evidence type="ECO:0000313" key="12">
    <source>
        <dbReference type="Proteomes" id="UP001152888"/>
    </source>
</evidence>
<evidence type="ECO:0000256" key="8">
    <source>
        <dbReference type="ARBA" id="ARBA00023242"/>
    </source>
</evidence>
<evidence type="ECO:0000259" key="10">
    <source>
        <dbReference type="SMART" id="SM00382"/>
    </source>
</evidence>
<evidence type="ECO:0000256" key="1">
    <source>
        <dbReference type="ARBA" id="ARBA00004604"/>
    </source>
</evidence>
<protein>
    <recommendedName>
        <fullName evidence="4">Midasin</fullName>
    </recommendedName>
</protein>
<dbReference type="SUPFAM" id="SSF52540">
    <property type="entry name" value="P-loop containing nucleoside triphosphate hydrolases"/>
    <property type="match status" value="6"/>
</dbReference>
<feature type="domain" description="AAA+ ATPase" evidence="10">
    <location>
        <begin position="1696"/>
        <end position="1846"/>
    </location>
</feature>
<dbReference type="GO" id="GO:0016887">
    <property type="term" value="F:ATP hydrolysis activity"/>
    <property type="evidence" value="ECO:0007669"/>
    <property type="project" value="InterPro"/>
</dbReference>
<dbReference type="GO" id="GO:0005654">
    <property type="term" value="C:nucleoplasm"/>
    <property type="evidence" value="ECO:0007669"/>
    <property type="project" value="UniProtKB-SubCell"/>
</dbReference>
<dbReference type="Pfam" id="PF17865">
    <property type="entry name" value="AAA_lid_5"/>
    <property type="match status" value="1"/>
</dbReference>
<dbReference type="Pfam" id="PF21108">
    <property type="entry name" value="MDN1_4th"/>
    <property type="match status" value="1"/>
</dbReference>
<gene>
    <name evidence="11" type="ORF">ACAOBT_LOCUS14409</name>
</gene>
<dbReference type="FunFam" id="3.40.50.300:FF:000764">
    <property type="entry name" value="Midasin"/>
    <property type="match status" value="1"/>
</dbReference>
<dbReference type="SMART" id="SM00382">
    <property type="entry name" value="AAA"/>
    <property type="match status" value="5"/>
</dbReference>
<dbReference type="Pfam" id="PF17867">
    <property type="entry name" value="AAA_lid_7"/>
    <property type="match status" value="3"/>
</dbReference>
<evidence type="ECO:0000256" key="2">
    <source>
        <dbReference type="ARBA" id="ARBA00004642"/>
    </source>
</evidence>
<feature type="domain" description="AAA+ ATPase" evidence="10">
    <location>
        <begin position="1355"/>
        <end position="1515"/>
    </location>
</feature>
<keyword evidence="7" id="KW-0143">Chaperone</keyword>
<dbReference type="EMBL" id="CAKOFQ010006906">
    <property type="protein sequence ID" value="CAH1981304.1"/>
    <property type="molecule type" value="Genomic_DNA"/>
</dbReference>
<feature type="domain" description="AAA+ ATPase" evidence="10">
    <location>
        <begin position="294"/>
        <end position="425"/>
    </location>
</feature>
<comment type="similarity">
    <text evidence="3">Belongs to the midasin family.</text>
</comment>
<dbReference type="PANTHER" id="PTHR48103:SF2">
    <property type="entry name" value="MIDASIN"/>
    <property type="match status" value="1"/>
</dbReference>
<dbReference type="GO" id="GO:0000055">
    <property type="term" value="P:ribosomal large subunit export from nucleus"/>
    <property type="evidence" value="ECO:0007669"/>
    <property type="project" value="TreeGrafter"/>
</dbReference>
<dbReference type="Proteomes" id="UP001152888">
    <property type="component" value="Unassembled WGS sequence"/>
</dbReference>
<proteinExistence type="inferred from homology"/>
<evidence type="ECO:0000313" key="11">
    <source>
        <dbReference type="EMBL" id="CAH1981304.1"/>
    </source>
</evidence>
<dbReference type="OrthoDB" id="422220at2759"/>
<dbReference type="CDD" id="cd00009">
    <property type="entry name" value="AAA"/>
    <property type="match status" value="1"/>
</dbReference>
<keyword evidence="9" id="KW-0175">Coiled coil</keyword>
<accession>A0A9P0KS41</accession>
<feature type="coiled-coil region" evidence="9">
    <location>
        <begin position="720"/>
        <end position="754"/>
    </location>
</feature>
<dbReference type="FunFam" id="3.40.50.300:FF:002451">
    <property type="entry name" value="Midasin"/>
    <property type="match status" value="1"/>
</dbReference>
<dbReference type="GO" id="GO:0000027">
    <property type="term" value="P:ribosomal large subunit assembly"/>
    <property type="evidence" value="ECO:0007669"/>
    <property type="project" value="TreeGrafter"/>
</dbReference>
<dbReference type="GO" id="GO:0005524">
    <property type="term" value="F:ATP binding"/>
    <property type="evidence" value="ECO:0007669"/>
    <property type="project" value="UniProtKB-KW"/>
</dbReference>
<dbReference type="Gene3D" id="3.40.50.300">
    <property type="entry name" value="P-loop containing nucleotide triphosphate hydrolases"/>
    <property type="match status" value="6"/>
</dbReference>
<feature type="domain" description="AAA+ ATPase" evidence="10">
    <location>
        <begin position="1048"/>
        <end position="1193"/>
    </location>
</feature>
<comment type="subcellular location">
    <subcellularLocation>
        <location evidence="1">Nucleus</location>
        <location evidence="1">Nucleolus</location>
    </subcellularLocation>
    <subcellularLocation>
        <location evidence="2">Nucleus</location>
        <location evidence="2">Nucleoplasm</location>
    </subcellularLocation>
</comment>
<evidence type="ECO:0000256" key="7">
    <source>
        <dbReference type="ARBA" id="ARBA00023186"/>
    </source>
</evidence>
<evidence type="ECO:0000256" key="6">
    <source>
        <dbReference type="ARBA" id="ARBA00022840"/>
    </source>
</evidence>
<dbReference type="InterPro" id="IPR041190">
    <property type="entry name" value="Midasin_AAA_lid_5"/>
</dbReference>
<dbReference type="PANTHER" id="PTHR48103">
    <property type="entry name" value="MIDASIN-RELATED"/>
    <property type="match status" value="1"/>
</dbReference>
<dbReference type="InterPro" id="IPR011704">
    <property type="entry name" value="ATPase_dyneun-rel_AAA"/>
</dbReference>